<reference evidence="3" key="2">
    <citation type="submission" date="2009-02" db="EMBL/GenBank/DDBJ databases">
        <title>Full length sequence-verified cDNA sequences from Sitka spruce (Picea sitchensis).</title>
        <authorList>
            <person name="Reid K.E."/>
            <person name="Liao N."/>
            <person name="Ralph S."/>
            <person name="Kolosova N."/>
            <person name="Oddy C."/>
            <person name="Moore R."/>
            <person name="Mayo M."/>
            <person name="Wagner S."/>
            <person name="King J."/>
            <person name="Yanchuk A."/>
            <person name="Holt R."/>
            <person name="Jones S."/>
            <person name="Marra M."/>
            <person name="Ritland C.E."/>
            <person name="Ritland K."/>
            <person name="Bohlmann J."/>
        </authorList>
    </citation>
    <scope>NUCLEOTIDE SEQUENCE</scope>
    <source>
        <tissue evidence="3">Green portion of the leader tissue</tissue>
    </source>
</reference>
<dbReference type="PANTHER" id="PTHR31374:SF29">
    <property type="entry name" value="SAUR-LIKE AUXIN-RESPONSIVE PROTEIN FAMILY"/>
    <property type="match status" value="1"/>
</dbReference>
<dbReference type="OMA" id="HRPHFRM"/>
<sequence>MTYTSALKLNSGRPSIISGKYNFTVGNPNSGAAVHMGGGNAWLSSQGNDPHHHIHRPHFRMPHSLHFPHFHLHFHHHDAHGGSKKEGHDFHKDVPKGCVAVYVGSEGEQQQRFVIPVVYVNHPLFEKLLKEAEEEYGFEQKGTITIPCHVSDFQYVQGLIDEERHHSHSGGGSGGGGGGGFCFR</sequence>
<reference evidence="2" key="1">
    <citation type="journal article" date="2008" name="BMC Genomics">
        <title>A conifer genomics resource of 200,000 spruce (Picea spp.) ESTs and 6,464 high-quality, sequence-finished full-length cDNAs for Sitka spruce (Picea sitchensis).</title>
        <authorList>
            <person name="Ralph S.G."/>
            <person name="Chun H.J."/>
            <person name="Kolosova N."/>
            <person name="Cooper D."/>
            <person name="Oddy C."/>
            <person name="Ritland C.E."/>
            <person name="Kirkpatrick R."/>
            <person name="Moore R."/>
            <person name="Barber S."/>
            <person name="Holt R.A."/>
            <person name="Jones S.J."/>
            <person name="Marra M.A."/>
            <person name="Douglas C.J."/>
            <person name="Ritland K."/>
            <person name="Bohlmann J."/>
        </authorList>
    </citation>
    <scope>NUCLEOTIDE SEQUENCE</scope>
    <source>
        <tissue evidence="2">Green portion of the leader tissue</tissue>
    </source>
</reference>
<dbReference type="EMBL" id="BT070736">
    <property type="protein sequence ID" value="ACN40239.1"/>
    <property type="molecule type" value="mRNA"/>
</dbReference>
<dbReference type="InterPro" id="IPR003676">
    <property type="entry name" value="SAUR_fam"/>
</dbReference>
<dbReference type="GO" id="GO:0009733">
    <property type="term" value="P:response to auxin"/>
    <property type="evidence" value="ECO:0007669"/>
    <property type="project" value="InterPro"/>
</dbReference>
<comment type="similarity">
    <text evidence="1">Belongs to the ARG7 family.</text>
</comment>
<dbReference type="Pfam" id="PF02519">
    <property type="entry name" value="Auxin_inducible"/>
    <property type="match status" value="1"/>
</dbReference>
<evidence type="ECO:0008006" key="4">
    <source>
        <dbReference type="Google" id="ProtNLM"/>
    </source>
</evidence>
<accession>A9NR77</accession>
<evidence type="ECO:0000313" key="2">
    <source>
        <dbReference type="EMBL" id="ABK23138.1"/>
    </source>
</evidence>
<protein>
    <recommendedName>
        <fullName evidence="4">Auxin-responsive family protein</fullName>
    </recommendedName>
</protein>
<evidence type="ECO:0000313" key="3">
    <source>
        <dbReference type="EMBL" id="ACN40239.1"/>
    </source>
</evidence>
<dbReference type="AlphaFoldDB" id="A9NR77"/>
<organism evidence="2">
    <name type="scientific">Picea sitchensis</name>
    <name type="common">Sitka spruce</name>
    <name type="synonym">Pinus sitchensis</name>
    <dbReference type="NCBI Taxonomy" id="3332"/>
    <lineage>
        <taxon>Eukaryota</taxon>
        <taxon>Viridiplantae</taxon>
        <taxon>Streptophyta</taxon>
        <taxon>Embryophyta</taxon>
        <taxon>Tracheophyta</taxon>
        <taxon>Spermatophyta</taxon>
        <taxon>Pinopsida</taxon>
        <taxon>Pinidae</taxon>
        <taxon>Conifers I</taxon>
        <taxon>Pinales</taxon>
        <taxon>Pinaceae</taxon>
        <taxon>Picea</taxon>
    </lineage>
</organism>
<name>A9NR77_PICSI</name>
<proteinExistence type="evidence at transcript level"/>
<dbReference type="EMBL" id="EF083803">
    <property type="protein sequence ID" value="ABK23138.1"/>
    <property type="molecule type" value="mRNA"/>
</dbReference>
<dbReference type="PANTHER" id="PTHR31374">
    <property type="entry name" value="AUXIN-INDUCED PROTEIN-LIKE-RELATED"/>
    <property type="match status" value="1"/>
</dbReference>
<evidence type="ECO:0000256" key="1">
    <source>
        <dbReference type="ARBA" id="ARBA00006974"/>
    </source>
</evidence>